<dbReference type="GO" id="GO:0000139">
    <property type="term" value="C:Golgi membrane"/>
    <property type="evidence" value="ECO:0007669"/>
    <property type="project" value="UniProtKB-SubCell"/>
</dbReference>
<feature type="transmembrane region" description="Helical" evidence="13">
    <location>
        <begin position="387"/>
        <end position="404"/>
    </location>
</feature>
<dbReference type="PANTHER" id="PTHR10110:SF191">
    <property type="entry name" value="SODIUM_HYDROGEN EXCHANGER 8"/>
    <property type="match status" value="1"/>
</dbReference>
<protein>
    <recommendedName>
        <fullName evidence="11">Sodium/hydrogen exchanger</fullName>
    </recommendedName>
</protein>
<feature type="compositionally biased region" description="Polar residues" evidence="12">
    <location>
        <begin position="580"/>
        <end position="589"/>
    </location>
</feature>
<dbReference type="GO" id="GO:0051453">
    <property type="term" value="P:regulation of intracellular pH"/>
    <property type="evidence" value="ECO:0007669"/>
    <property type="project" value="TreeGrafter"/>
</dbReference>
<evidence type="ECO:0000256" key="5">
    <source>
        <dbReference type="ARBA" id="ARBA00022989"/>
    </source>
</evidence>
<evidence type="ECO:0000256" key="8">
    <source>
        <dbReference type="ARBA" id="ARBA00023065"/>
    </source>
</evidence>
<evidence type="ECO:0000256" key="13">
    <source>
        <dbReference type="SAM" id="Phobius"/>
    </source>
</evidence>
<evidence type="ECO:0000256" key="3">
    <source>
        <dbReference type="ARBA" id="ARBA00022449"/>
    </source>
</evidence>
<feature type="region of interest" description="Disordered" evidence="12">
    <location>
        <begin position="628"/>
        <end position="673"/>
    </location>
</feature>
<dbReference type="EMBL" id="KT163513">
    <property type="protein sequence ID" value="AKN21463.1"/>
    <property type="molecule type" value="mRNA"/>
</dbReference>
<keyword evidence="2 11" id="KW-0813">Transport</keyword>
<feature type="transmembrane region" description="Helical" evidence="13">
    <location>
        <begin position="160"/>
        <end position="180"/>
    </location>
</feature>
<dbReference type="OrthoDB" id="196264at2759"/>
<feature type="transmembrane region" description="Helical" evidence="13">
    <location>
        <begin position="233"/>
        <end position="258"/>
    </location>
</feature>
<evidence type="ECO:0000256" key="7">
    <source>
        <dbReference type="ARBA" id="ARBA00023053"/>
    </source>
</evidence>
<keyword evidence="6" id="KW-0333">Golgi apparatus</keyword>
<feature type="transmembrane region" description="Helical" evidence="13">
    <location>
        <begin position="270"/>
        <end position="298"/>
    </location>
</feature>
<evidence type="ECO:0000313" key="15">
    <source>
        <dbReference type="EMBL" id="AKN21463.1"/>
    </source>
</evidence>
<keyword evidence="8 11" id="KW-0406">Ion transport</keyword>
<keyword evidence="7" id="KW-0915">Sodium</keyword>
<feature type="transmembrane region" description="Helical" evidence="13">
    <location>
        <begin position="351"/>
        <end position="375"/>
    </location>
</feature>
<reference evidence="15" key="1">
    <citation type="journal article" date="2015" name="Elife">
        <title>Stem cells and fluid flow drive cyst formation in an invertebrate excretory organ.</title>
        <authorList>
            <person name="Thi-Kim Vu H."/>
            <person name="Rink J.C."/>
            <person name="McKinney S.A."/>
            <person name="McClain M."/>
            <person name="Lakshmanaperumal N."/>
            <person name="Alexander R."/>
            <person name="Sanchez Alvarado A."/>
        </authorList>
    </citation>
    <scope>NUCLEOTIDE SEQUENCE</scope>
</reference>
<dbReference type="GO" id="GO:0015385">
    <property type="term" value="F:sodium:proton antiporter activity"/>
    <property type="evidence" value="ECO:0007669"/>
    <property type="project" value="InterPro"/>
</dbReference>
<sequence length="673" mass="74764">MNISTLNFTTTTFQSVISTVSKLTATQKEHHLSLTFFFILSLVGICILIIHLLINMKIHYLPESVAIVFVGGLIGLILKMMGNWRQEEEFPPMVFFLVFLPPIIFESGYNLHKGNFFQNIGSILVFAILGTIISTIVIGGGLYLCGIANLAYRLSIFESFGFGSLISAVDPVATLAIFKAMDVDPILYMLVFGESILNDAVSIVLMTTIMNLDKPEFQNEAALKLIGQAIGGFLGTFLASAALGIAFGLISALILKWIDLRKTPSLEVGIMLVFCFAPYCLAEGIKLSGIMAILFDGIVMSHYTHRNLSPITQMTVQQIFRTLAFMAETIVFAYLGLAIFSFKHRAEPALIGWILVLCLVGRAVNIFPLSYLLNFFRDIKITKKNQVVMWFSGLRGAIAFALVLHLEGISQETSQVLITTTLIVVLCSIIFLGGLTLPFMKFINWFTACSSSNIDSDSEDDLYVPSAKLKSRNRRPFSSPSKLLSSSSLKNNSLNGSTTFLIKEPSLLKRTRKPSTNPATHEVFISKTKEMGDALDSENNMSGYYDTEAEFVDNQNRHRSVRKRVDIQMKPATDNKPENRATTPPSSDVTAMGKVAPSLRGFMRLDAKYFFPFFTRCHTEKEVMEARKSMNSLTDQWSKAVRTDKPDTEDYESPVSLSALKKSDSSNKLKSDE</sequence>
<dbReference type="GO" id="GO:0015386">
    <property type="term" value="F:potassium:proton antiporter activity"/>
    <property type="evidence" value="ECO:0007669"/>
    <property type="project" value="TreeGrafter"/>
</dbReference>
<feature type="compositionally biased region" description="Basic and acidic residues" evidence="12">
    <location>
        <begin position="661"/>
        <end position="673"/>
    </location>
</feature>
<dbReference type="InterPro" id="IPR006153">
    <property type="entry name" value="Cation/H_exchanger_TM"/>
</dbReference>
<dbReference type="AlphaFoldDB" id="A0A0H3YK40"/>
<dbReference type="Gene3D" id="6.10.140.1330">
    <property type="match status" value="1"/>
</dbReference>
<feature type="transmembrane region" description="Helical" evidence="13">
    <location>
        <begin position="60"/>
        <end position="78"/>
    </location>
</feature>
<evidence type="ECO:0000256" key="12">
    <source>
        <dbReference type="SAM" id="MobiDB-lite"/>
    </source>
</evidence>
<keyword evidence="5 13" id="KW-1133">Transmembrane helix</keyword>
<evidence type="ECO:0000256" key="2">
    <source>
        <dbReference type="ARBA" id="ARBA00022448"/>
    </source>
</evidence>
<feature type="transmembrane region" description="Helical" evidence="13">
    <location>
        <begin position="32"/>
        <end position="54"/>
    </location>
</feature>
<comment type="similarity">
    <text evidence="11">Belongs to the monovalent cation:proton antiporter 1 (CPA1) transporter (TC 2.A.36) family.</text>
</comment>
<evidence type="ECO:0000259" key="14">
    <source>
        <dbReference type="Pfam" id="PF00999"/>
    </source>
</evidence>
<keyword evidence="10 11" id="KW-0739">Sodium transport</keyword>
<organism evidence="15">
    <name type="scientific">Schmidtea mediterranea</name>
    <name type="common">Freshwater planarian flatworm</name>
    <dbReference type="NCBI Taxonomy" id="79327"/>
    <lineage>
        <taxon>Eukaryota</taxon>
        <taxon>Metazoa</taxon>
        <taxon>Spiralia</taxon>
        <taxon>Lophotrochozoa</taxon>
        <taxon>Platyhelminthes</taxon>
        <taxon>Rhabditophora</taxon>
        <taxon>Seriata</taxon>
        <taxon>Tricladida</taxon>
        <taxon>Continenticola</taxon>
        <taxon>Geoplanoidea</taxon>
        <taxon>Dugesiidae</taxon>
        <taxon>Schmidtea</taxon>
    </lineage>
</organism>
<evidence type="ECO:0000256" key="4">
    <source>
        <dbReference type="ARBA" id="ARBA00022692"/>
    </source>
</evidence>
<feature type="domain" description="Cation/H+ exchanger transmembrane" evidence="14">
    <location>
        <begin position="48"/>
        <end position="440"/>
    </location>
</feature>
<accession>A0A0H3YK40</accession>
<feature type="transmembrane region" description="Helical" evidence="13">
    <location>
        <begin position="90"/>
        <end position="111"/>
    </location>
</feature>
<feature type="region of interest" description="Disordered" evidence="12">
    <location>
        <begin position="557"/>
        <end position="591"/>
    </location>
</feature>
<proteinExistence type="evidence at transcript level"/>
<evidence type="ECO:0000256" key="9">
    <source>
        <dbReference type="ARBA" id="ARBA00023136"/>
    </source>
</evidence>
<evidence type="ECO:0000256" key="1">
    <source>
        <dbReference type="ARBA" id="ARBA00004653"/>
    </source>
</evidence>
<dbReference type="InterPro" id="IPR018422">
    <property type="entry name" value="Cation/H_exchanger_CPA1"/>
</dbReference>
<gene>
    <name evidence="15" type="primary">slc9a-5</name>
</gene>
<dbReference type="NCBIfam" id="TIGR00840">
    <property type="entry name" value="b_cpa1"/>
    <property type="match status" value="1"/>
</dbReference>
<dbReference type="PRINTS" id="PR01084">
    <property type="entry name" value="NAHEXCHNGR"/>
</dbReference>
<dbReference type="InterPro" id="IPR004709">
    <property type="entry name" value="NaH_exchanger"/>
</dbReference>
<keyword evidence="4 11" id="KW-0812">Transmembrane</keyword>
<dbReference type="Pfam" id="PF00999">
    <property type="entry name" value="Na_H_Exchanger"/>
    <property type="match status" value="1"/>
</dbReference>
<evidence type="ECO:0000256" key="10">
    <source>
        <dbReference type="ARBA" id="ARBA00023201"/>
    </source>
</evidence>
<evidence type="ECO:0000256" key="11">
    <source>
        <dbReference type="RuleBase" id="RU003722"/>
    </source>
</evidence>
<keyword evidence="3 11" id="KW-0050">Antiport</keyword>
<feature type="transmembrane region" description="Helical" evidence="13">
    <location>
        <begin position="123"/>
        <end position="148"/>
    </location>
</feature>
<dbReference type="PANTHER" id="PTHR10110">
    <property type="entry name" value="SODIUM/HYDROGEN EXCHANGER"/>
    <property type="match status" value="1"/>
</dbReference>
<feature type="transmembrane region" description="Helical" evidence="13">
    <location>
        <begin position="319"/>
        <end position="339"/>
    </location>
</feature>
<evidence type="ECO:0000256" key="6">
    <source>
        <dbReference type="ARBA" id="ARBA00023034"/>
    </source>
</evidence>
<name>A0A0H3YK40_SCHMD</name>
<comment type="subcellular location">
    <subcellularLocation>
        <location evidence="1">Golgi apparatus membrane</location>
        <topology evidence="1">Multi-pass membrane protein</topology>
    </subcellularLocation>
</comment>
<feature type="compositionally biased region" description="Basic and acidic residues" evidence="12">
    <location>
        <begin position="563"/>
        <end position="579"/>
    </location>
</feature>
<feature type="transmembrane region" description="Helical" evidence="13">
    <location>
        <begin position="416"/>
        <end position="437"/>
    </location>
</feature>
<keyword evidence="9 13" id="KW-0472">Membrane</keyword>